<dbReference type="EMBL" id="JBHSXM010000004">
    <property type="protein sequence ID" value="MFC6838351.1"/>
    <property type="molecule type" value="Genomic_DNA"/>
</dbReference>
<dbReference type="RefSeq" id="WP_304450038.1">
    <property type="nucleotide sequence ID" value="NZ_JARRAH010000004.1"/>
</dbReference>
<dbReference type="AlphaFoldDB" id="A0ABD5UK20"/>
<comment type="caution">
    <text evidence="1">The sequence shown here is derived from an EMBL/GenBank/DDBJ whole genome shotgun (WGS) entry which is preliminary data.</text>
</comment>
<accession>A0ABD5UK20</accession>
<name>A0ABD5UK20_9EURY</name>
<reference evidence="1 2" key="1">
    <citation type="journal article" date="2019" name="Int. J. Syst. Evol. Microbiol.">
        <title>The Global Catalogue of Microorganisms (GCM) 10K type strain sequencing project: providing services to taxonomists for standard genome sequencing and annotation.</title>
        <authorList>
            <consortium name="The Broad Institute Genomics Platform"/>
            <consortium name="The Broad Institute Genome Sequencing Center for Infectious Disease"/>
            <person name="Wu L."/>
            <person name="Ma J."/>
        </authorList>
    </citation>
    <scope>NUCLEOTIDE SEQUENCE [LARGE SCALE GENOMIC DNA]</scope>
    <source>
        <strain evidence="1 2">PSRA2</strain>
    </source>
</reference>
<keyword evidence="2" id="KW-1185">Reference proteome</keyword>
<sequence>MNASAFDVTAVESDLLKGLTALESEYEEVAPAADDGGNYIFVRLGTFDLDRLGPDYDQDETVIYHRFDRRGLDGDHYGFVTVKRLTIDGQYPDNTRENRDLGDDLRDMLDTDETLFWSRRFTDEVDVTESEDIKRVISHVRRCLEYPWE</sequence>
<gene>
    <name evidence="1" type="ORF">ACFQHK_17860</name>
</gene>
<dbReference type="Proteomes" id="UP001596406">
    <property type="component" value="Unassembled WGS sequence"/>
</dbReference>
<evidence type="ECO:0000313" key="2">
    <source>
        <dbReference type="Proteomes" id="UP001596406"/>
    </source>
</evidence>
<proteinExistence type="predicted"/>
<evidence type="ECO:0000313" key="1">
    <source>
        <dbReference type="EMBL" id="MFC6838351.1"/>
    </source>
</evidence>
<organism evidence="1 2">
    <name type="scientific">Halomarina ordinaria</name>
    <dbReference type="NCBI Taxonomy" id="3033939"/>
    <lineage>
        <taxon>Archaea</taxon>
        <taxon>Methanobacteriati</taxon>
        <taxon>Methanobacteriota</taxon>
        <taxon>Stenosarchaea group</taxon>
        <taxon>Halobacteria</taxon>
        <taxon>Halobacteriales</taxon>
        <taxon>Natronomonadaceae</taxon>
        <taxon>Halomarina</taxon>
    </lineage>
</organism>
<protein>
    <submittedName>
        <fullName evidence="1">Uncharacterized protein</fullName>
    </submittedName>
</protein>